<evidence type="ECO:0000256" key="5">
    <source>
        <dbReference type="ARBA" id="ARBA00022792"/>
    </source>
</evidence>
<sequence>MPDSFMDVSIQGRTQEQRTSMLTPASTPGIKNNDRCRSLLGYLMTGKLAHSENKQLRDQFSHHIRDIKQWLEKTPTSMDARVEVVEVFDNLKRLDKPSAISKTWSAVQSMGSLSRTSLLPSKTPGASIQCILNALVQENAFVLLQGWDSHVNANLRPLVEMLDNVHRKDPLTLPREYFPVAYSCEMLVAAFISGSTRRYDAKFVAELFTEEEKYSKRYKPTTKFPKDFFAERKSIFEFIGNTAPEMLEFIFYALQKLRPIKSGTTITGWVPEDRPYRGSIIRDTGVQYDAEYRVHELMRRLAAYVHFKGTNEYPRLTEINPCEYFTRKRKVVKCIFWDEFKLIASTTKPKPKSGPKERVKSYDAQTQTDKVSPMELVAIRAHVTPTEAVALNQLVIEPNNFSIRHNPFITRKCRLETLQRRLEQISSTKAKINETVEKLMASYMLLDEEEEGLKVNLAEMNNEIERENIEKEEARRIVEEKIRADKLLAQRKNEALASECSGVSPVDSTRRLGSWPNSRNFRTICIPQRYMQATWKCVTPDSSVQPVIDEDKMKLVQELEIEMMSDMYNRMTRACHKKCIAPKYAENELGKGEAVCIDRCVAKYLDVHERVGKRLTQISMQEENFMKGQPKPG</sequence>
<keyword evidence="6" id="KW-0862">Zinc</keyword>
<evidence type="ECO:0000256" key="9">
    <source>
        <dbReference type="ARBA" id="ARBA00023128"/>
    </source>
</evidence>
<dbReference type="SUPFAM" id="SSF144122">
    <property type="entry name" value="Tim10-like"/>
    <property type="match status" value="1"/>
</dbReference>
<organism evidence="17 18">
    <name type="scientific">Trichogramma brassicae</name>
    <dbReference type="NCBI Taxonomy" id="86971"/>
    <lineage>
        <taxon>Eukaryota</taxon>
        <taxon>Metazoa</taxon>
        <taxon>Ecdysozoa</taxon>
        <taxon>Arthropoda</taxon>
        <taxon>Hexapoda</taxon>
        <taxon>Insecta</taxon>
        <taxon>Pterygota</taxon>
        <taxon>Neoptera</taxon>
        <taxon>Endopterygota</taxon>
        <taxon>Hymenoptera</taxon>
        <taxon>Apocrita</taxon>
        <taxon>Proctotrupomorpha</taxon>
        <taxon>Chalcidoidea</taxon>
        <taxon>Trichogrammatidae</taxon>
        <taxon>Trichogramma</taxon>
    </lineage>
</organism>
<keyword evidence="12" id="KW-0143">Chaperone</keyword>
<evidence type="ECO:0000256" key="15">
    <source>
        <dbReference type="SAM" id="MobiDB-lite"/>
    </source>
</evidence>
<dbReference type="GO" id="GO:0015031">
    <property type="term" value="P:protein transport"/>
    <property type="evidence" value="ECO:0007669"/>
    <property type="project" value="UniProtKB-KW"/>
</dbReference>
<dbReference type="Pfam" id="PF02953">
    <property type="entry name" value="zf-Tim10_DDP"/>
    <property type="match status" value="1"/>
</dbReference>
<dbReference type="GO" id="GO:0005743">
    <property type="term" value="C:mitochondrial inner membrane"/>
    <property type="evidence" value="ECO:0007669"/>
    <property type="project" value="UniProtKB-SubCell"/>
</dbReference>
<accession>A0A6H5J134</accession>
<comment type="function">
    <text evidence="13">Mitochondrial intermembrane chaperone that participates in the import and insertion of multi-pass transmembrane proteins into the mitochondrial inner membrane. May also be required for the transfer of beta-barrel precursors from the TOM complex to the sorting and assembly machinery (SAM complex) of the outer membrane. Acts as a chaperone-like protein that protects the hydrophobic precursors from aggregation and guide them through the mitochondrial intermembrane space.</text>
</comment>
<dbReference type="EMBL" id="CADCXV010001338">
    <property type="protein sequence ID" value="CAB0043684.1"/>
    <property type="molecule type" value="Genomic_DNA"/>
</dbReference>
<reference evidence="17 18" key="1">
    <citation type="submission" date="2020-02" db="EMBL/GenBank/DDBJ databases">
        <authorList>
            <person name="Ferguson B K."/>
        </authorList>
    </citation>
    <scope>NUCLEOTIDE SEQUENCE [LARGE SCALE GENOMIC DNA]</scope>
</reference>
<comment type="similarity">
    <text evidence="2">Belongs to the small Tim family.</text>
</comment>
<evidence type="ECO:0000256" key="13">
    <source>
        <dbReference type="ARBA" id="ARBA00025311"/>
    </source>
</evidence>
<keyword evidence="11" id="KW-1015">Disulfide bond</keyword>
<feature type="coiled-coil region" evidence="14">
    <location>
        <begin position="415"/>
        <end position="484"/>
    </location>
</feature>
<evidence type="ECO:0000256" key="10">
    <source>
        <dbReference type="ARBA" id="ARBA00023136"/>
    </source>
</evidence>
<name>A0A6H5J134_9HYME</name>
<dbReference type="AlphaFoldDB" id="A0A6H5J134"/>
<dbReference type="Gene3D" id="1.10.287.810">
    <property type="entry name" value="Mitochondrial import inner membrane translocase subunit tim13 like domains"/>
    <property type="match status" value="1"/>
</dbReference>
<evidence type="ECO:0000256" key="2">
    <source>
        <dbReference type="ARBA" id="ARBA00006720"/>
    </source>
</evidence>
<proteinExistence type="inferred from homology"/>
<evidence type="ECO:0000256" key="8">
    <source>
        <dbReference type="ARBA" id="ARBA00023010"/>
    </source>
</evidence>
<dbReference type="GO" id="GO:0045039">
    <property type="term" value="P:protein insertion into mitochondrial inner membrane"/>
    <property type="evidence" value="ECO:0007669"/>
    <property type="project" value="TreeGrafter"/>
</dbReference>
<keyword evidence="4" id="KW-0479">Metal-binding</keyword>
<dbReference type="Proteomes" id="UP000479190">
    <property type="component" value="Unassembled WGS sequence"/>
</dbReference>
<keyword evidence="5" id="KW-0999">Mitochondrion inner membrane</keyword>
<evidence type="ECO:0000256" key="1">
    <source>
        <dbReference type="ARBA" id="ARBA00004137"/>
    </source>
</evidence>
<evidence type="ECO:0000256" key="12">
    <source>
        <dbReference type="ARBA" id="ARBA00023186"/>
    </source>
</evidence>
<feature type="domain" description="Tim10-like" evidence="16">
    <location>
        <begin position="555"/>
        <end position="617"/>
    </location>
</feature>
<dbReference type="PANTHER" id="PTHR11038">
    <property type="entry name" value="MITOCHONDRIAL IMPORT INNER MEMBRANE TRANSLOCASE SUBUNIT TIM10"/>
    <property type="match status" value="1"/>
</dbReference>
<dbReference type="PANTHER" id="PTHR11038:SF16">
    <property type="entry name" value="MITOCHONDRIAL IMPORT INNER MEMBRANE TRANSLOCASE SUBUNIT TIM10"/>
    <property type="match status" value="1"/>
</dbReference>
<keyword evidence="7" id="KW-0653">Protein transport</keyword>
<dbReference type="FunFam" id="1.10.287.810:FF:000002">
    <property type="entry name" value="Mitochondrial import inner membrane translocase subunit tim10"/>
    <property type="match status" value="1"/>
</dbReference>
<feature type="compositionally biased region" description="Polar residues" evidence="15">
    <location>
        <begin position="11"/>
        <end position="30"/>
    </location>
</feature>
<dbReference type="InterPro" id="IPR004217">
    <property type="entry name" value="Tim10-like"/>
</dbReference>
<evidence type="ECO:0000313" key="17">
    <source>
        <dbReference type="EMBL" id="CAB0043684.1"/>
    </source>
</evidence>
<dbReference type="GO" id="GO:0046872">
    <property type="term" value="F:metal ion binding"/>
    <property type="evidence" value="ECO:0007669"/>
    <property type="project" value="UniProtKB-KW"/>
</dbReference>
<keyword evidence="8" id="KW-0811">Translocation</keyword>
<evidence type="ECO:0000259" key="16">
    <source>
        <dbReference type="Pfam" id="PF02953"/>
    </source>
</evidence>
<gene>
    <name evidence="17" type="ORF">TBRA_LOCUS15272</name>
</gene>
<evidence type="ECO:0000313" key="18">
    <source>
        <dbReference type="Proteomes" id="UP000479190"/>
    </source>
</evidence>
<keyword evidence="3" id="KW-0813">Transport</keyword>
<keyword evidence="9" id="KW-0496">Mitochondrion</keyword>
<evidence type="ECO:0000256" key="11">
    <source>
        <dbReference type="ARBA" id="ARBA00023157"/>
    </source>
</evidence>
<keyword evidence="10" id="KW-0472">Membrane</keyword>
<dbReference type="OrthoDB" id="274922at2759"/>
<keyword evidence="18" id="KW-1185">Reference proteome</keyword>
<evidence type="ECO:0000256" key="14">
    <source>
        <dbReference type="SAM" id="Coils"/>
    </source>
</evidence>
<evidence type="ECO:0000256" key="3">
    <source>
        <dbReference type="ARBA" id="ARBA00022448"/>
    </source>
</evidence>
<feature type="region of interest" description="Disordered" evidence="15">
    <location>
        <begin position="1"/>
        <end position="30"/>
    </location>
</feature>
<comment type="subcellular location">
    <subcellularLocation>
        <location evidence="1">Mitochondrion inner membrane</location>
        <topology evidence="1">Peripheral membrane protein</topology>
        <orientation evidence="1">Intermembrane side</orientation>
    </subcellularLocation>
</comment>
<dbReference type="InterPro" id="IPR035427">
    <property type="entry name" value="Tim10-like_dom_sf"/>
</dbReference>
<keyword evidence="14" id="KW-0175">Coiled coil</keyword>
<evidence type="ECO:0000256" key="7">
    <source>
        <dbReference type="ARBA" id="ARBA00022927"/>
    </source>
</evidence>
<evidence type="ECO:0000256" key="6">
    <source>
        <dbReference type="ARBA" id="ARBA00022833"/>
    </source>
</evidence>
<evidence type="ECO:0000256" key="4">
    <source>
        <dbReference type="ARBA" id="ARBA00022723"/>
    </source>
</evidence>
<protein>
    <recommendedName>
        <fullName evidence="16">Tim10-like domain-containing protein</fullName>
    </recommendedName>
</protein>